<dbReference type="SUPFAM" id="SSF51658">
    <property type="entry name" value="Xylose isomerase-like"/>
    <property type="match status" value="1"/>
</dbReference>
<keyword evidence="4" id="KW-0228">DNA excision</keyword>
<dbReference type="GO" id="GO:0016787">
    <property type="term" value="F:hydrolase activity"/>
    <property type="evidence" value="ECO:0007669"/>
    <property type="project" value="UniProtKB-KW"/>
</dbReference>
<dbReference type="Proteomes" id="UP000217895">
    <property type="component" value="Chromosome"/>
</dbReference>
<keyword evidence="6" id="KW-0234">DNA repair</keyword>
<organism evidence="7 8">
    <name type="scientific">Leptolyngbya boryana NIES-2135</name>
    <dbReference type="NCBI Taxonomy" id="1973484"/>
    <lineage>
        <taxon>Bacteria</taxon>
        <taxon>Bacillati</taxon>
        <taxon>Cyanobacteriota</taxon>
        <taxon>Cyanophyceae</taxon>
        <taxon>Leptolyngbyales</taxon>
        <taxon>Leptolyngbyaceae</taxon>
        <taxon>Leptolyngbya group</taxon>
        <taxon>Leptolyngbya</taxon>
    </lineage>
</organism>
<evidence type="ECO:0000256" key="3">
    <source>
        <dbReference type="ARBA" id="ARBA00022763"/>
    </source>
</evidence>
<dbReference type="Pfam" id="PF03851">
    <property type="entry name" value="UvdE"/>
    <property type="match status" value="1"/>
</dbReference>
<dbReference type="GO" id="GO:0006289">
    <property type="term" value="P:nucleotide-excision repair"/>
    <property type="evidence" value="ECO:0007669"/>
    <property type="project" value="InterPro"/>
</dbReference>
<evidence type="ECO:0000256" key="1">
    <source>
        <dbReference type="ARBA" id="ARBA00022722"/>
    </source>
</evidence>
<dbReference type="InterPro" id="IPR004601">
    <property type="entry name" value="UvdE"/>
</dbReference>
<dbReference type="EMBL" id="AP018203">
    <property type="protein sequence ID" value="BAY56948.1"/>
    <property type="molecule type" value="Genomic_DNA"/>
</dbReference>
<evidence type="ECO:0000256" key="5">
    <source>
        <dbReference type="ARBA" id="ARBA00022801"/>
    </source>
</evidence>
<dbReference type="PANTHER" id="PTHR31290">
    <property type="entry name" value="UV-DAMAGE ENDONUCLEASE"/>
    <property type="match status" value="1"/>
</dbReference>
<dbReference type="NCBIfam" id="NF002640">
    <property type="entry name" value="PRK02308.1-4"/>
    <property type="match status" value="1"/>
</dbReference>
<keyword evidence="1" id="KW-0540">Nuclease</keyword>
<evidence type="ECO:0000313" key="7">
    <source>
        <dbReference type="EMBL" id="BAY56948.1"/>
    </source>
</evidence>
<dbReference type="GO" id="GO:0004519">
    <property type="term" value="F:endonuclease activity"/>
    <property type="evidence" value="ECO:0007669"/>
    <property type="project" value="UniProtKB-KW"/>
</dbReference>
<protein>
    <submittedName>
        <fullName evidence="7">UV damage endonuclease</fullName>
    </submittedName>
</protein>
<evidence type="ECO:0000313" key="8">
    <source>
        <dbReference type="Proteomes" id="UP000217895"/>
    </source>
</evidence>
<proteinExistence type="predicted"/>
<dbReference type="Gene3D" id="3.20.20.150">
    <property type="entry name" value="Divalent-metal-dependent TIM barrel enzymes"/>
    <property type="match status" value="1"/>
</dbReference>
<gene>
    <name evidence="7" type="ORF">NIES2135_38100</name>
</gene>
<dbReference type="AlphaFoldDB" id="A0A1Z4JJW4"/>
<dbReference type="NCBIfam" id="TIGR00629">
    <property type="entry name" value="uvde"/>
    <property type="match status" value="1"/>
</dbReference>
<evidence type="ECO:0000256" key="6">
    <source>
        <dbReference type="ARBA" id="ARBA00023204"/>
    </source>
</evidence>
<name>A0A1Z4JJW4_LEPBY</name>
<dbReference type="PANTHER" id="PTHR31290:SF5">
    <property type="entry name" value="UV-DAMAGE ENDONUCLEASE"/>
    <property type="match status" value="1"/>
</dbReference>
<evidence type="ECO:0000256" key="4">
    <source>
        <dbReference type="ARBA" id="ARBA00022769"/>
    </source>
</evidence>
<keyword evidence="3" id="KW-0227">DNA damage</keyword>
<reference evidence="7 8" key="1">
    <citation type="submission" date="2017-06" db="EMBL/GenBank/DDBJ databases">
        <title>Genome sequencing of cyanobaciteial culture collection at National Institute for Environmental Studies (NIES).</title>
        <authorList>
            <person name="Hirose Y."/>
            <person name="Shimura Y."/>
            <person name="Fujisawa T."/>
            <person name="Nakamura Y."/>
            <person name="Kawachi M."/>
        </authorList>
    </citation>
    <scope>NUCLEOTIDE SEQUENCE [LARGE SCALE GENOMIC DNA]</scope>
    <source>
        <strain evidence="7 8">NIES-2135</strain>
    </source>
</reference>
<keyword evidence="8" id="KW-1185">Reference proteome</keyword>
<keyword evidence="5" id="KW-0378">Hydrolase</keyword>
<evidence type="ECO:0000256" key="2">
    <source>
        <dbReference type="ARBA" id="ARBA00022759"/>
    </source>
</evidence>
<sequence>MTPELGLVCVSASKTVRFKTMTRKRFLQFELAEQEQVLRELYTENLHRLAIAIKFCAEHHIRLYRLSSGLFPFADEPIGSAILDEFAEGLSLVGDQSRQLGIRLVFHPDQFVVLNSDRPEVIENSIKILTMHAHVFDLLGLPKSPWALINIHGGKGDRVERLLDTIANLPDNIRLRLTLENDEYTYSAEQMVSICSAAKIPHVFDAHHHVIYAQVDSYEHESVGAMLEAARSTWEVPEWQLVHISNGADSFLDQRHSDYITVMPSSYRQAPWIEIEAKQKELAIQKLQQEWLYSDLNVLSPVEAEPSPSKVASVSRAAQKVSLRK</sequence>
<dbReference type="InterPro" id="IPR036237">
    <property type="entry name" value="Xyl_isomerase-like_sf"/>
</dbReference>
<accession>A0A1Z4JJW4</accession>
<dbReference type="GO" id="GO:0009411">
    <property type="term" value="P:response to UV"/>
    <property type="evidence" value="ECO:0007669"/>
    <property type="project" value="InterPro"/>
</dbReference>
<keyword evidence="2 7" id="KW-0255">Endonuclease</keyword>